<dbReference type="EMBL" id="MN741008">
    <property type="protein sequence ID" value="QHU22495.1"/>
    <property type="molecule type" value="Genomic_DNA"/>
</dbReference>
<proteinExistence type="predicted"/>
<sequence>MKKYLDYYDNYKSMKNENILTEHKENNIVVYGNNIINNYGFSLCKLKDVSKSDLKYSRRIAIQYNGEDILFNISDVHFEVDFDLLGVNQYNIFITLFHHIKENLISDKQIFYVLCLNFQEIKLELMNIFYSFMGETKIRFIILTTQISFICEKILQSSLIKKVKGEVAYKSIGQQENIDKLTKMIIQNNVSLFLLREQLYSFLTLNYRIHDCFAKVICKLIEVQYINDRNINLVLKTYNEFTEKYNNNYRPIYHLESFILFLINLKNKQEKES</sequence>
<name>A0A6C0KX01_9ZZZZ</name>
<protein>
    <recommendedName>
        <fullName evidence="2">DNA polymerase III delta N-terminal domain-containing protein</fullName>
    </recommendedName>
</protein>
<evidence type="ECO:0000313" key="1">
    <source>
        <dbReference type="EMBL" id="QHU22495.1"/>
    </source>
</evidence>
<evidence type="ECO:0008006" key="2">
    <source>
        <dbReference type="Google" id="ProtNLM"/>
    </source>
</evidence>
<organism evidence="1">
    <name type="scientific">viral metagenome</name>
    <dbReference type="NCBI Taxonomy" id="1070528"/>
    <lineage>
        <taxon>unclassified sequences</taxon>
        <taxon>metagenomes</taxon>
        <taxon>organismal metagenomes</taxon>
    </lineage>
</organism>
<reference evidence="1" key="1">
    <citation type="journal article" date="2020" name="Nature">
        <title>Giant virus diversity and host interactions through global metagenomics.</title>
        <authorList>
            <person name="Schulz F."/>
            <person name="Roux S."/>
            <person name="Paez-Espino D."/>
            <person name="Jungbluth S."/>
            <person name="Walsh D.A."/>
            <person name="Denef V.J."/>
            <person name="McMahon K.D."/>
            <person name="Konstantinidis K.T."/>
            <person name="Eloe-Fadrosh E.A."/>
            <person name="Kyrpides N.C."/>
            <person name="Woyke T."/>
        </authorList>
    </citation>
    <scope>NUCLEOTIDE SEQUENCE</scope>
    <source>
        <strain evidence="1">GVMAG-S-ERX555907-102</strain>
    </source>
</reference>
<accession>A0A6C0KX01</accession>
<dbReference type="AlphaFoldDB" id="A0A6C0KX01"/>